<accession>A0A834ZIU4</accession>
<dbReference type="EC" id="3.2.1.1" evidence="4"/>
<dbReference type="InterPro" id="IPR017853">
    <property type="entry name" value="GH"/>
</dbReference>
<keyword evidence="6" id="KW-0378">Hydrolase</keyword>
<dbReference type="SMART" id="SM00810">
    <property type="entry name" value="Alpha-amyl_C2"/>
    <property type="match status" value="1"/>
</dbReference>
<evidence type="ECO:0000259" key="12">
    <source>
        <dbReference type="SMART" id="SM00810"/>
    </source>
</evidence>
<evidence type="ECO:0000256" key="6">
    <source>
        <dbReference type="ARBA" id="ARBA00022801"/>
    </source>
</evidence>
<evidence type="ECO:0000256" key="7">
    <source>
        <dbReference type="ARBA" id="ARBA00023277"/>
    </source>
</evidence>
<evidence type="ECO:0000313" key="14">
    <source>
        <dbReference type="Proteomes" id="UP000655225"/>
    </source>
</evidence>
<dbReference type="Gene3D" id="3.20.20.80">
    <property type="entry name" value="Glycosidases"/>
    <property type="match status" value="1"/>
</dbReference>
<comment type="similarity">
    <text evidence="3">Belongs to the glycosyl hydrolase 13 family.</text>
</comment>
<feature type="region of interest" description="Disordered" evidence="10">
    <location>
        <begin position="260"/>
        <end position="279"/>
    </location>
</feature>
<dbReference type="OrthoDB" id="550577at2759"/>
<comment type="caution">
    <text evidence="13">The sequence shown here is derived from an EMBL/GenBank/DDBJ whole genome shotgun (WGS) entry which is preliminary data.</text>
</comment>
<dbReference type="Pfam" id="PF07821">
    <property type="entry name" value="Alpha-amyl_C2"/>
    <property type="match status" value="1"/>
</dbReference>
<name>A0A834ZIU4_TETSI</name>
<organism evidence="13 14">
    <name type="scientific">Tetracentron sinense</name>
    <name type="common">Spur-leaf</name>
    <dbReference type="NCBI Taxonomy" id="13715"/>
    <lineage>
        <taxon>Eukaryota</taxon>
        <taxon>Viridiplantae</taxon>
        <taxon>Streptophyta</taxon>
        <taxon>Embryophyta</taxon>
        <taxon>Tracheophyta</taxon>
        <taxon>Spermatophyta</taxon>
        <taxon>Magnoliopsida</taxon>
        <taxon>Trochodendrales</taxon>
        <taxon>Trochodendraceae</taxon>
        <taxon>Tetracentron</taxon>
    </lineage>
</organism>
<dbReference type="CDD" id="cd11314">
    <property type="entry name" value="AmyAc_arch_bac_plant_AmyA"/>
    <property type="match status" value="1"/>
</dbReference>
<dbReference type="Proteomes" id="UP000655225">
    <property type="component" value="Unassembled WGS sequence"/>
</dbReference>
<dbReference type="PANTHER" id="PTHR43447">
    <property type="entry name" value="ALPHA-AMYLASE"/>
    <property type="match status" value="1"/>
</dbReference>
<evidence type="ECO:0000256" key="4">
    <source>
        <dbReference type="ARBA" id="ARBA00012595"/>
    </source>
</evidence>
<dbReference type="EMBL" id="JABCRI010000004">
    <property type="protein sequence ID" value="KAF8408054.1"/>
    <property type="molecule type" value="Genomic_DNA"/>
</dbReference>
<dbReference type="Pfam" id="PF23166">
    <property type="entry name" value="Ig_N_CWD1"/>
    <property type="match status" value="2"/>
</dbReference>
<keyword evidence="5" id="KW-0479">Metal-binding</keyword>
<proteinExistence type="inferred from homology"/>
<evidence type="ECO:0000256" key="10">
    <source>
        <dbReference type="SAM" id="MobiDB-lite"/>
    </source>
</evidence>
<dbReference type="SMART" id="SM00642">
    <property type="entry name" value="Aamy"/>
    <property type="match status" value="1"/>
</dbReference>
<reference evidence="13 14" key="1">
    <citation type="submission" date="2020-04" db="EMBL/GenBank/DDBJ databases">
        <title>Plant Genome Project.</title>
        <authorList>
            <person name="Zhang R.-G."/>
        </authorList>
    </citation>
    <scope>NUCLEOTIDE SEQUENCE [LARGE SCALE GENOMIC DNA]</scope>
    <source>
        <strain evidence="13">YNK0</strain>
        <tissue evidence="13">Leaf</tissue>
    </source>
</reference>
<dbReference type="GO" id="GO:0005509">
    <property type="term" value="F:calcium ion binding"/>
    <property type="evidence" value="ECO:0007669"/>
    <property type="project" value="InterPro"/>
</dbReference>
<feature type="domain" description="Alpha-amylase C-terminal beta-sheet" evidence="12">
    <location>
        <begin position="826"/>
        <end position="885"/>
    </location>
</feature>
<dbReference type="GO" id="GO:0005975">
    <property type="term" value="P:carbohydrate metabolic process"/>
    <property type="evidence" value="ECO:0007669"/>
    <property type="project" value="InterPro"/>
</dbReference>
<dbReference type="SUPFAM" id="SSF51445">
    <property type="entry name" value="(Trans)glycosidases"/>
    <property type="match status" value="1"/>
</dbReference>
<evidence type="ECO:0000256" key="2">
    <source>
        <dbReference type="ARBA" id="ARBA00001913"/>
    </source>
</evidence>
<protein>
    <recommendedName>
        <fullName evidence="4">alpha-amylase</fullName>
        <ecNumber evidence="4">3.2.1.1</ecNumber>
    </recommendedName>
    <alternativeName>
        <fullName evidence="9">1,4-alpha-D-glucan glucanohydrolase</fullName>
    </alternativeName>
</protein>
<keyword evidence="14" id="KW-1185">Reference proteome</keyword>
<dbReference type="AlphaFoldDB" id="A0A834ZIU4"/>
<dbReference type="SUPFAM" id="SSF51011">
    <property type="entry name" value="Glycosyl hydrolase domain"/>
    <property type="match status" value="1"/>
</dbReference>
<keyword evidence="8" id="KW-0326">Glycosidase</keyword>
<dbReference type="InterPro" id="IPR012850">
    <property type="entry name" value="A-amylase_bs_C"/>
</dbReference>
<evidence type="ECO:0000256" key="5">
    <source>
        <dbReference type="ARBA" id="ARBA00022723"/>
    </source>
</evidence>
<dbReference type="GO" id="GO:0004556">
    <property type="term" value="F:alpha-amylase activity"/>
    <property type="evidence" value="ECO:0007669"/>
    <property type="project" value="UniProtKB-EC"/>
</dbReference>
<gene>
    <name evidence="13" type="ORF">HHK36_007195</name>
</gene>
<dbReference type="InterPro" id="IPR056301">
    <property type="entry name" value="GWD-like_N_Ig"/>
</dbReference>
<evidence type="ECO:0000256" key="1">
    <source>
        <dbReference type="ARBA" id="ARBA00000548"/>
    </source>
</evidence>
<dbReference type="Pfam" id="PF00128">
    <property type="entry name" value="Alpha-amylase"/>
    <property type="match status" value="1"/>
</dbReference>
<dbReference type="OMA" id="NDIGSEW"/>
<evidence type="ECO:0000256" key="9">
    <source>
        <dbReference type="ARBA" id="ARBA00030238"/>
    </source>
</evidence>
<comment type="cofactor">
    <cofactor evidence="2">
        <name>Ca(2+)</name>
        <dbReference type="ChEBI" id="CHEBI:29108"/>
    </cofactor>
</comment>
<comment type="catalytic activity">
    <reaction evidence="1">
        <text>Endohydrolysis of (1-&gt;4)-alpha-D-glucosidic linkages in polysaccharides containing three or more (1-&gt;4)-alpha-linked D-glucose units.</text>
        <dbReference type="EC" id="3.2.1.1"/>
    </reaction>
</comment>
<evidence type="ECO:0000256" key="8">
    <source>
        <dbReference type="ARBA" id="ARBA00023295"/>
    </source>
</evidence>
<evidence type="ECO:0000313" key="13">
    <source>
        <dbReference type="EMBL" id="KAF8408054.1"/>
    </source>
</evidence>
<dbReference type="InterPro" id="IPR006047">
    <property type="entry name" value="GH13_cat_dom"/>
</dbReference>
<sequence>MATIRVELLLHQCRRRNPRLHPESKKAKPSHSNYTPKLFFNGGSLCNFNPSSVQTVRAASTVSFSNSENFCCFNPSMVHHTVRASSPNTSLMDTSEAADVLFRDTFPLNRTQTVEGKISVRLDRKKDEVNWQLTVGCNLPGKWVMHWGVTYDIRSNEWDQPPPEMRPPGSIPVKDYAIDTPLKKLSSALEGQIFHELQIDFNRNSAIAAINFVLKDEETGSWCQHRGRDFKVPLVDYFHEDANIVGALGRISSILFKAERSHPKGQEDTGEPKDPKQHNRRLEGFNEEHYILKEVYVQNSVNVSVRECPEKDKNLVHLETDLPGDVVVHWGVCRDNDKRWGIPAAPYPPKTKLFKRKALQTLLQPKEDGHGSWGLFSIDKELTGFLFVLKLNGNTWLNYIGSDFYVPLSRASSFPIQTSWSQIEGQGKQDIPSPSQNEHSDELIREGFDSSSAEISASTADANQIVARAAYTDKIIDKIRNLVSDISSEKIRKSKTKEVQENILKVIEKLAAEIFNISRNSTPIFLEEVVSDAEPLKPPVKICSGTGSGYEILCQGFNWESHKSGRWYMELSEKASQLSSLGFTIVWLPPPTESVSPEGYMPKDLYNLSSRYGSMEELKILVKRFHEVGIKVLGDAVLNHRCAHYQNQNGIWNIFGGRLNWDDRAVVANDPHFQGRGNESSGDNFHAAPNVDHSQEFVRKDLKEWLCWLRKEIGYDGWRLDFVRGFWGGYVKDYIDASEPYFAVGEYWDSLSYTYGEMDHNQDAHRQRIIDWINATNGTAGAFDVTTKGVLHAALERCEYWRLSDRKGNPPGLVGWWPSRAVTFIENHDTGSTQVQITKAERDVYAAIIDKKVAVKIGPGYYEPPSGPQRWALTIEGTDYKGCPAKLKLLKYFPYTSKIPA</sequence>
<keyword evidence="7" id="KW-0119">Carbohydrate metabolism</keyword>
<feature type="domain" description="Glycosyl hydrolase family 13 catalytic" evidence="11">
    <location>
        <begin position="551"/>
        <end position="882"/>
    </location>
</feature>
<evidence type="ECO:0000259" key="11">
    <source>
        <dbReference type="SMART" id="SM00642"/>
    </source>
</evidence>
<evidence type="ECO:0000256" key="3">
    <source>
        <dbReference type="ARBA" id="ARBA00008061"/>
    </source>
</evidence>